<accession>A0AAV4R4W0</accession>
<keyword evidence="2" id="KW-1185">Reference proteome</keyword>
<protein>
    <submittedName>
        <fullName evidence="1">Uncharacterized protein</fullName>
    </submittedName>
</protein>
<evidence type="ECO:0000313" key="1">
    <source>
        <dbReference type="EMBL" id="GIY16654.1"/>
    </source>
</evidence>
<dbReference type="Proteomes" id="UP001054837">
    <property type="component" value="Unassembled WGS sequence"/>
</dbReference>
<name>A0AAV4R4W0_9ARAC</name>
<dbReference type="EMBL" id="BPLQ01005717">
    <property type="protein sequence ID" value="GIY16654.1"/>
    <property type="molecule type" value="Genomic_DNA"/>
</dbReference>
<reference evidence="1 2" key="1">
    <citation type="submission" date="2021-06" db="EMBL/GenBank/DDBJ databases">
        <title>Caerostris darwini draft genome.</title>
        <authorList>
            <person name="Kono N."/>
            <person name="Arakawa K."/>
        </authorList>
    </citation>
    <scope>NUCLEOTIDE SEQUENCE [LARGE SCALE GENOMIC DNA]</scope>
</reference>
<organism evidence="1 2">
    <name type="scientific">Caerostris darwini</name>
    <dbReference type="NCBI Taxonomy" id="1538125"/>
    <lineage>
        <taxon>Eukaryota</taxon>
        <taxon>Metazoa</taxon>
        <taxon>Ecdysozoa</taxon>
        <taxon>Arthropoda</taxon>
        <taxon>Chelicerata</taxon>
        <taxon>Arachnida</taxon>
        <taxon>Araneae</taxon>
        <taxon>Araneomorphae</taxon>
        <taxon>Entelegynae</taxon>
        <taxon>Araneoidea</taxon>
        <taxon>Araneidae</taxon>
        <taxon>Caerostris</taxon>
    </lineage>
</organism>
<dbReference type="AlphaFoldDB" id="A0AAV4R4W0"/>
<sequence length="170" mass="19842">MNDIHFKKKAFKCFPNHIKNGGFLSKQHHLNSEKKVQNKQLKKGRQRDNHTRIHFPDNRIRLAFSSPKKNRKFVSENTGLHCFRRSEFGLSRSGMTAVRCANLKHVPTLKLLLLPLSQIKRRFPFSLSSRSTFVCSAKSIFPRKMLEFKNLSREFRGTTQFPTQDREGAI</sequence>
<gene>
    <name evidence="1" type="ORF">CDAR_443441</name>
</gene>
<evidence type="ECO:0000313" key="2">
    <source>
        <dbReference type="Proteomes" id="UP001054837"/>
    </source>
</evidence>
<comment type="caution">
    <text evidence="1">The sequence shown here is derived from an EMBL/GenBank/DDBJ whole genome shotgun (WGS) entry which is preliminary data.</text>
</comment>
<proteinExistence type="predicted"/>